<reference evidence="2" key="1">
    <citation type="journal article" date="2019" name="MBio">
        <title>Comparative genomics for the elucidation of multidrug resistance (MDR) in Candida lusitaniae.</title>
        <authorList>
            <person name="Kannan A."/>
            <person name="Asner S.A."/>
            <person name="Trachsel E."/>
            <person name="Kelly S."/>
            <person name="Parker J."/>
            <person name="Sanglard D."/>
        </authorList>
    </citation>
    <scope>NUCLEOTIDE SEQUENCE [LARGE SCALE GENOMIC DNA]</scope>
    <source>
        <strain evidence="2">P1</strain>
    </source>
</reference>
<accession>A0ACD0WFQ7</accession>
<dbReference type="Proteomes" id="UP000326582">
    <property type="component" value="Chromosome 2"/>
</dbReference>
<protein>
    <submittedName>
        <fullName evidence="1">Uncharacterized protein</fullName>
    </submittedName>
</protein>
<proteinExistence type="predicted"/>
<organism evidence="1 2">
    <name type="scientific">Clavispora lusitaniae</name>
    <name type="common">Candida lusitaniae</name>
    <dbReference type="NCBI Taxonomy" id="36911"/>
    <lineage>
        <taxon>Eukaryota</taxon>
        <taxon>Fungi</taxon>
        <taxon>Dikarya</taxon>
        <taxon>Ascomycota</taxon>
        <taxon>Saccharomycotina</taxon>
        <taxon>Pichiomycetes</taxon>
        <taxon>Metschnikowiaceae</taxon>
        <taxon>Clavispora</taxon>
    </lineage>
</organism>
<evidence type="ECO:0000313" key="1">
    <source>
        <dbReference type="EMBL" id="QFZ26124.1"/>
    </source>
</evidence>
<name>A0ACD0WFQ7_CLALS</name>
<dbReference type="EMBL" id="CP038485">
    <property type="protein sequence ID" value="QFZ26124.1"/>
    <property type="molecule type" value="Genomic_DNA"/>
</dbReference>
<sequence length="224" mass="25007">MHHPRILASIHIWHIPQQVKCAQTTVTGVNTHSITAVQRKSAIFGLYSASESFCRLPQCYLAFPALSISIVSVLLFSLHRTCNSAAFFTCLVEGCASAPSALSLLCRPLRIHFGLRRTARFEYVAPKRRRLPCTLMRSKTTQSNKYILRPYQHSIARYPVLAPSVNDCTETLGSIPDVSFPPIFSPALLQILSSSLVFSDVRASSHAFRWRAPVPLLHTPRPHT</sequence>
<keyword evidence="2" id="KW-1185">Reference proteome</keyword>
<evidence type="ECO:0000313" key="2">
    <source>
        <dbReference type="Proteomes" id="UP000326582"/>
    </source>
</evidence>
<gene>
    <name evidence="1" type="ORF">EJF14_20019</name>
</gene>